<feature type="domain" description="Type II/III secretion system secretin-like" evidence="2">
    <location>
        <begin position="130"/>
        <end position="235"/>
    </location>
</feature>
<protein>
    <submittedName>
        <fullName evidence="3">Type II and III secretion system protein</fullName>
    </submittedName>
</protein>
<reference evidence="4" key="1">
    <citation type="submission" date="2016-03" db="EMBL/GenBank/DDBJ databases">
        <authorList>
            <person name="Heylen K."/>
            <person name="De Vos P."/>
            <person name="Vekeman B."/>
        </authorList>
    </citation>
    <scope>NUCLEOTIDE SEQUENCE [LARGE SCALE GENOMIC DNA]</scope>
    <source>
        <strain evidence="4">R-45383</strain>
    </source>
</reference>
<dbReference type="AlphaFoldDB" id="A0A177NCV7"/>
<evidence type="ECO:0000259" key="2">
    <source>
        <dbReference type="Pfam" id="PF00263"/>
    </source>
</evidence>
<dbReference type="RefSeq" id="WP_064030707.1">
    <property type="nucleotide sequence ID" value="NZ_LUUK01000194.1"/>
</dbReference>
<dbReference type="GO" id="GO:0009306">
    <property type="term" value="P:protein secretion"/>
    <property type="evidence" value="ECO:0007669"/>
    <property type="project" value="InterPro"/>
</dbReference>
<evidence type="ECO:0000313" key="3">
    <source>
        <dbReference type="EMBL" id="OAI15273.1"/>
    </source>
</evidence>
<comment type="similarity">
    <text evidence="1">Belongs to the bacterial secretin family.</text>
</comment>
<dbReference type="OrthoDB" id="5608150at2"/>
<dbReference type="Proteomes" id="UP000077628">
    <property type="component" value="Unassembled WGS sequence"/>
</dbReference>
<keyword evidence="4" id="KW-1185">Reference proteome</keyword>
<proteinExistence type="inferred from homology"/>
<dbReference type="InterPro" id="IPR038591">
    <property type="entry name" value="NolW-like_sf"/>
</dbReference>
<sequence length="261" mass="27801">MKFSGPTLAISLWAAAVLADDTVMEIIELGNRPAAEIQALLQPLLNGDDRIVADGAKLIVKTAPAKLAEIRALVKQLDGPVRNLTISVLQTTSQTAEQLNAEAAATLHPERVELRGLAGNTEDLRGQRQQQQVRATEGQTAFIKTGEIKPVRNVAVYGSNYGGAVLSSTQMLEASSGFAVVPRLAGDDQVTLAISPWSNQFQNGEIATQAVQTTLRAKLGEWIEIAGNADQTQSSGTGMTGFNQSTETQATRILIRVDIAK</sequence>
<dbReference type="Gene3D" id="3.30.1370.120">
    <property type="match status" value="1"/>
</dbReference>
<organism evidence="3 4">
    <name type="scientific">Methylomonas koyamae</name>
    <dbReference type="NCBI Taxonomy" id="702114"/>
    <lineage>
        <taxon>Bacteria</taxon>
        <taxon>Pseudomonadati</taxon>
        <taxon>Pseudomonadota</taxon>
        <taxon>Gammaproteobacteria</taxon>
        <taxon>Methylococcales</taxon>
        <taxon>Methylococcaceae</taxon>
        <taxon>Methylomonas</taxon>
    </lineage>
</organism>
<evidence type="ECO:0000313" key="4">
    <source>
        <dbReference type="Proteomes" id="UP000077628"/>
    </source>
</evidence>
<evidence type="ECO:0000256" key="1">
    <source>
        <dbReference type="RuleBase" id="RU004003"/>
    </source>
</evidence>
<accession>A0A177NCV7</accession>
<comment type="caution">
    <text evidence="3">The sequence shown here is derived from an EMBL/GenBank/DDBJ whole genome shotgun (WGS) entry which is preliminary data.</text>
</comment>
<dbReference type="EMBL" id="LUUK01000194">
    <property type="protein sequence ID" value="OAI15273.1"/>
    <property type="molecule type" value="Genomic_DNA"/>
</dbReference>
<gene>
    <name evidence="3" type="ORF">A1355_11085</name>
</gene>
<dbReference type="InterPro" id="IPR004846">
    <property type="entry name" value="T2SS/T3SS_dom"/>
</dbReference>
<dbReference type="STRING" id="702114.A1355_11085"/>
<name>A0A177NCV7_9GAMM</name>
<dbReference type="Pfam" id="PF00263">
    <property type="entry name" value="Secretin"/>
    <property type="match status" value="1"/>
</dbReference>